<comment type="caution">
    <text evidence="7">The sequence shown here is derived from an EMBL/GenBank/DDBJ whole genome shotgun (WGS) entry which is preliminary data.</text>
</comment>
<dbReference type="PANTHER" id="PTHR42934:SF2">
    <property type="entry name" value="GLYCOLATE OXIDASE SUBUNIT GLCD"/>
    <property type="match status" value="1"/>
</dbReference>
<dbReference type="InterPro" id="IPR006094">
    <property type="entry name" value="Oxid_FAD_bind_N"/>
</dbReference>
<evidence type="ECO:0000256" key="2">
    <source>
        <dbReference type="ARBA" id="ARBA00008000"/>
    </source>
</evidence>
<evidence type="ECO:0000256" key="3">
    <source>
        <dbReference type="ARBA" id="ARBA00022630"/>
    </source>
</evidence>
<sequence>MDIGIGALVDELPSDLVITDPDITASYARDQSRFTSWSVPAVVLAPRSTAEASLCLTAAHRHSVPVVIRGAGSGLSGGANGASGAVMVSTHRLKTIVDIDAEARLATVQAGVVTADLRAAAGAVGLHYPPDPGSVEMCTIGGNIATNAGGMCCVKYGVTRDYVAALTVVLADGTIMRTGHTTRKGVVGYDTTGLIVGSEGSLCMVAEATVRLVPAPAPPTTVLATFDALVAAGRAIVGVHRSGTPFSMVEILDGTTVRAVEHHTGMDLAGVNALLLIQYEGNMPQSAQDELAAILSASGATDVVTSSDPQESDMLLQTRRMALPALEGLGDWLLDDVCVPVPRIVELIAAIEHIADRRGLTIGVFGHAGDGNLHPTIIFDASDAEAAGAAHAAFVDITDAALALGGTASGEHGVGRLKRPWLIRELDPADLALQRRLRAAFDPEGMLSPAG</sequence>
<dbReference type="PROSITE" id="PS51387">
    <property type="entry name" value="FAD_PCMH"/>
    <property type="match status" value="1"/>
</dbReference>
<evidence type="ECO:0000256" key="5">
    <source>
        <dbReference type="ARBA" id="ARBA00023002"/>
    </source>
</evidence>
<dbReference type="SUPFAM" id="SSF56176">
    <property type="entry name" value="FAD-binding/transporter-associated domain-like"/>
    <property type="match status" value="1"/>
</dbReference>
<proteinExistence type="inferred from homology"/>
<dbReference type="PANTHER" id="PTHR42934">
    <property type="entry name" value="GLYCOLATE OXIDASE SUBUNIT GLCD"/>
    <property type="match status" value="1"/>
</dbReference>
<dbReference type="Gene3D" id="1.10.45.10">
    <property type="entry name" value="Vanillyl-alcohol Oxidase, Chain A, domain 4"/>
    <property type="match status" value="1"/>
</dbReference>
<dbReference type="Gene3D" id="3.30.465.10">
    <property type="match status" value="1"/>
</dbReference>
<evidence type="ECO:0000256" key="1">
    <source>
        <dbReference type="ARBA" id="ARBA00001974"/>
    </source>
</evidence>
<keyword evidence="3" id="KW-0285">Flavoprotein</keyword>
<dbReference type="Proteomes" id="UP000563898">
    <property type="component" value="Unassembled WGS sequence"/>
</dbReference>
<dbReference type="AlphaFoldDB" id="A0A846WVM0"/>
<dbReference type="EMBL" id="JAAXPC010000023">
    <property type="protein sequence ID" value="NKY04780.1"/>
    <property type="molecule type" value="Genomic_DNA"/>
</dbReference>
<dbReference type="InterPro" id="IPR004113">
    <property type="entry name" value="FAD-bd_oxidored_4_C"/>
</dbReference>
<dbReference type="InterPro" id="IPR036318">
    <property type="entry name" value="FAD-bd_PCMH-like_sf"/>
</dbReference>
<keyword evidence="5" id="KW-0560">Oxidoreductase</keyword>
<keyword evidence="4" id="KW-0274">FAD</keyword>
<dbReference type="GO" id="GO:0071949">
    <property type="term" value="F:FAD binding"/>
    <property type="evidence" value="ECO:0007669"/>
    <property type="project" value="InterPro"/>
</dbReference>
<evidence type="ECO:0000313" key="7">
    <source>
        <dbReference type="EMBL" id="NKY04780.1"/>
    </source>
</evidence>
<dbReference type="InterPro" id="IPR051914">
    <property type="entry name" value="FAD-linked_OxidoTrans_Type4"/>
</dbReference>
<dbReference type="SUPFAM" id="SSF55103">
    <property type="entry name" value="FAD-linked oxidases, C-terminal domain"/>
    <property type="match status" value="1"/>
</dbReference>
<evidence type="ECO:0000259" key="6">
    <source>
        <dbReference type="PROSITE" id="PS51387"/>
    </source>
</evidence>
<name>A0A846WVM0_9ACTN</name>
<reference evidence="7 8" key="1">
    <citation type="submission" date="2020-04" db="EMBL/GenBank/DDBJ databases">
        <title>MicrobeNet Type strains.</title>
        <authorList>
            <person name="Nicholson A.C."/>
        </authorList>
    </citation>
    <scope>NUCLEOTIDE SEQUENCE [LARGE SCALE GENOMIC DNA]</scope>
    <source>
        <strain evidence="7 8">ATCC BAA-14</strain>
    </source>
</reference>
<dbReference type="InterPro" id="IPR016169">
    <property type="entry name" value="FAD-bd_PCMH_sub2"/>
</dbReference>
<dbReference type="FunFam" id="3.30.70.2740:FF:000001">
    <property type="entry name" value="D-lactate dehydrogenase mitochondrial"/>
    <property type="match status" value="1"/>
</dbReference>
<dbReference type="Pfam" id="PF01565">
    <property type="entry name" value="FAD_binding_4"/>
    <property type="match status" value="1"/>
</dbReference>
<gene>
    <name evidence="7" type="ORF">HGA05_24770</name>
</gene>
<evidence type="ECO:0000313" key="8">
    <source>
        <dbReference type="Proteomes" id="UP000563898"/>
    </source>
</evidence>
<dbReference type="GO" id="GO:0016491">
    <property type="term" value="F:oxidoreductase activity"/>
    <property type="evidence" value="ECO:0007669"/>
    <property type="project" value="UniProtKB-KW"/>
</dbReference>
<dbReference type="InterPro" id="IPR016171">
    <property type="entry name" value="Vanillyl_alc_oxidase_C-sub2"/>
</dbReference>
<comment type="cofactor">
    <cofactor evidence="1">
        <name>FAD</name>
        <dbReference type="ChEBI" id="CHEBI:57692"/>
    </cofactor>
</comment>
<dbReference type="InterPro" id="IPR016164">
    <property type="entry name" value="FAD-linked_Oxase-like_C"/>
</dbReference>
<protein>
    <submittedName>
        <fullName evidence="7">FAD-binding protein</fullName>
    </submittedName>
</protein>
<dbReference type="Pfam" id="PF02913">
    <property type="entry name" value="FAD-oxidase_C"/>
    <property type="match status" value="1"/>
</dbReference>
<dbReference type="InterPro" id="IPR016166">
    <property type="entry name" value="FAD-bd_PCMH"/>
</dbReference>
<accession>A0A846WVM0</accession>
<evidence type="ECO:0000256" key="4">
    <source>
        <dbReference type="ARBA" id="ARBA00022827"/>
    </source>
</evidence>
<dbReference type="Gene3D" id="3.30.70.2740">
    <property type="match status" value="1"/>
</dbReference>
<feature type="domain" description="FAD-binding PCMH-type" evidence="6">
    <location>
        <begin position="36"/>
        <end position="215"/>
    </location>
</feature>
<comment type="similarity">
    <text evidence="2">Belongs to the FAD-binding oxidoreductase/transferase type 4 family.</text>
</comment>
<organism evidence="7 8">
    <name type="scientific">Gordonia polyisoprenivorans</name>
    <dbReference type="NCBI Taxonomy" id="84595"/>
    <lineage>
        <taxon>Bacteria</taxon>
        <taxon>Bacillati</taxon>
        <taxon>Actinomycetota</taxon>
        <taxon>Actinomycetes</taxon>
        <taxon>Mycobacteriales</taxon>
        <taxon>Gordoniaceae</taxon>
        <taxon>Gordonia</taxon>
    </lineage>
</organism>